<feature type="compositionally biased region" description="Basic residues" evidence="8">
    <location>
        <begin position="446"/>
        <end position="457"/>
    </location>
</feature>
<dbReference type="OrthoDB" id="9909019at2759"/>
<evidence type="ECO:0000256" key="4">
    <source>
        <dbReference type="ARBA" id="ARBA00022989"/>
    </source>
</evidence>
<comment type="similarity">
    <text evidence="7">Belongs to the DHHC palmitoyltransferase family.</text>
</comment>
<keyword evidence="2 7" id="KW-0808">Transferase</keyword>
<feature type="transmembrane region" description="Helical" evidence="7">
    <location>
        <begin position="259"/>
        <end position="283"/>
    </location>
</feature>
<sequence length="457" mass="51050">MDKDSDKQPLLSEEPAMENAAAAAEQRETNDSPGVASRSVESSKKDKQQGESRASLERMADKSGESAPLRYAAPLGGRKGALLRSLPVLFVLSLVSVVVSVYMAFHIAPLIMQHETDREGFSRGLGELIAFGFLFVAFMVCFGLSVFVHPGSPSETEGEASESLNAEMKGSGGIRVCKWCGIVKPDRTHHCRVCRSCILRMDHHCPWLANCVGWGNHKYFMLLLLYGALTCLFVGATMVESLIKVVREPKAEFGEMFALLLGSTLDLLLFVVLLLFGAFHVYLLAKGMTTIEFCEKRLRRTEQQPPPDMWNMGLWKNFNEAFGYNPLLWFLPIDNRRGDGRHFLLRRPRFGAPTTTDLEPGASDSPDETGKWPQAAGLGHEELRSWRARGYAGTYWFAECGKPFAVPRSTKEGRKVQANFLWRVWASNSVDMDRSQDYELADKGPFPKRGRKGPAWD</sequence>
<keyword evidence="10" id="KW-1185">Reference proteome</keyword>
<feature type="region of interest" description="Disordered" evidence="8">
    <location>
        <begin position="1"/>
        <end position="62"/>
    </location>
</feature>
<comment type="domain">
    <text evidence="7">The DHHC domain is required for palmitoyltransferase activity.</text>
</comment>
<dbReference type="GO" id="GO:0019706">
    <property type="term" value="F:protein-cysteine S-palmitoyltransferase activity"/>
    <property type="evidence" value="ECO:0007669"/>
    <property type="project" value="UniProtKB-EC"/>
</dbReference>
<gene>
    <name evidence="11" type="primary">LOC34619665</name>
</gene>
<keyword evidence="6 7" id="KW-0012">Acyltransferase</keyword>
<dbReference type="GeneID" id="34619665"/>
<dbReference type="AlphaFoldDB" id="A0A6P5WDE2"/>
<evidence type="ECO:0000256" key="3">
    <source>
        <dbReference type="ARBA" id="ARBA00022692"/>
    </source>
</evidence>
<evidence type="ECO:0000256" key="2">
    <source>
        <dbReference type="ARBA" id="ARBA00022679"/>
    </source>
</evidence>
<keyword evidence="5 7" id="KW-0472">Membrane</keyword>
<evidence type="ECO:0000256" key="8">
    <source>
        <dbReference type="SAM" id="MobiDB-lite"/>
    </source>
</evidence>
<comment type="subcellular location">
    <subcellularLocation>
        <location evidence="1">Membrane</location>
        <topology evidence="1">Multi-pass membrane protein</topology>
    </subcellularLocation>
</comment>
<evidence type="ECO:0000256" key="5">
    <source>
        <dbReference type="ARBA" id="ARBA00023136"/>
    </source>
</evidence>
<feature type="region of interest" description="Disordered" evidence="8">
    <location>
        <begin position="437"/>
        <end position="457"/>
    </location>
</feature>
<dbReference type="Proteomes" id="UP000515125">
    <property type="component" value="Unplaced"/>
</dbReference>
<dbReference type="InterPro" id="IPR039859">
    <property type="entry name" value="PFA4/ZDH16/20/ERF2-like"/>
</dbReference>
<feature type="transmembrane region" description="Helical" evidence="7">
    <location>
        <begin position="219"/>
        <end position="239"/>
    </location>
</feature>
<dbReference type="PANTHER" id="PTHR12246">
    <property type="entry name" value="PALMITOYLTRANSFERASE ZDHHC16"/>
    <property type="match status" value="1"/>
</dbReference>
<dbReference type="GO" id="GO:0016020">
    <property type="term" value="C:membrane"/>
    <property type="evidence" value="ECO:0007669"/>
    <property type="project" value="UniProtKB-SubCell"/>
</dbReference>
<evidence type="ECO:0000256" key="1">
    <source>
        <dbReference type="ARBA" id="ARBA00004141"/>
    </source>
</evidence>
<feature type="compositionally biased region" description="Basic and acidic residues" evidence="8">
    <location>
        <begin position="41"/>
        <end position="62"/>
    </location>
</feature>
<feature type="domain" description="Palmitoyltransferase DHHC" evidence="9">
    <location>
        <begin position="175"/>
        <end position="296"/>
    </location>
</feature>
<feature type="transmembrane region" description="Helical" evidence="7">
    <location>
        <begin position="88"/>
        <end position="108"/>
    </location>
</feature>
<evidence type="ECO:0000256" key="6">
    <source>
        <dbReference type="ARBA" id="ARBA00023315"/>
    </source>
</evidence>
<reference evidence="11" key="1">
    <citation type="submission" date="2025-08" db="UniProtKB">
        <authorList>
            <consortium name="RefSeq"/>
        </authorList>
    </citation>
    <scope>IDENTIFICATION</scope>
</reference>
<evidence type="ECO:0000313" key="10">
    <source>
        <dbReference type="Proteomes" id="UP000515125"/>
    </source>
</evidence>
<protein>
    <recommendedName>
        <fullName evidence="7">Palmitoyltransferase</fullName>
        <ecNumber evidence="7">2.3.1.225</ecNumber>
    </recommendedName>
</protein>
<evidence type="ECO:0000313" key="11">
    <source>
        <dbReference type="RefSeq" id="XP_022590153.2"/>
    </source>
</evidence>
<keyword evidence="3 7" id="KW-0812">Transmembrane</keyword>
<dbReference type="InterPro" id="IPR001594">
    <property type="entry name" value="Palmitoyltrfase_DHHC"/>
</dbReference>
<keyword evidence="4 7" id="KW-1133">Transmembrane helix</keyword>
<dbReference type="PROSITE" id="PS50216">
    <property type="entry name" value="DHHC"/>
    <property type="match status" value="1"/>
</dbReference>
<dbReference type="EC" id="2.3.1.225" evidence="7"/>
<feature type="transmembrane region" description="Helical" evidence="7">
    <location>
        <begin position="128"/>
        <end position="148"/>
    </location>
</feature>
<comment type="catalytic activity">
    <reaction evidence="7">
        <text>L-cysteinyl-[protein] + hexadecanoyl-CoA = S-hexadecanoyl-L-cysteinyl-[protein] + CoA</text>
        <dbReference type="Rhea" id="RHEA:36683"/>
        <dbReference type="Rhea" id="RHEA-COMP:10131"/>
        <dbReference type="Rhea" id="RHEA-COMP:11032"/>
        <dbReference type="ChEBI" id="CHEBI:29950"/>
        <dbReference type="ChEBI" id="CHEBI:57287"/>
        <dbReference type="ChEBI" id="CHEBI:57379"/>
        <dbReference type="ChEBI" id="CHEBI:74151"/>
        <dbReference type="EC" id="2.3.1.225"/>
    </reaction>
</comment>
<organism evidence="10 11">
    <name type="scientific">Cyclospora cayetanensis</name>
    <dbReference type="NCBI Taxonomy" id="88456"/>
    <lineage>
        <taxon>Eukaryota</taxon>
        <taxon>Sar</taxon>
        <taxon>Alveolata</taxon>
        <taxon>Apicomplexa</taxon>
        <taxon>Conoidasida</taxon>
        <taxon>Coccidia</taxon>
        <taxon>Eucoccidiorida</taxon>
        <taxon>Eimeriorina</taxon>
        <taxon>Eimeriidae</taxon>
        <taxon>Cyclospora</taxon>
    </lineage>
</organism>
<name>A0A6P5WDE2_9EIME</name>
<accession>A0A6P5WDE2</accession>
<evidence type="ECO:0000259" key="9">
    <source>
        <dbReference type="Pfam" id="PF01529"/>
    </source>
</evidence>
<evidence type="ECO:0000256" key="7">
    <source>
        <dbReference type="RuleBase" id="RU079119"/>
    </source>
</evidence>
<dbReference type="Pfam" id="PF01529">
    <property type="entry name" value="DHHC"/>
    <property type="match status" value="1"/>
</dbReference>
<dbReference type="RefSeq" id="XP_022590153.2">
    <property type="nucleotide sequence ID" value="XM_022732945.2"/>
</dbReference>
<feature type="compositionally biased region" description="Low complexity" evidence="8">
    <location>
        <begin position="13"/>
        <end position="24"/>
    </location>
</feature>
<feature type="region of interest" description="Disordered" evidence="8">
    <location>
        <begin position="351"/>
        <end position="374"/>
    </location>
</feature>
<proteinExistence type="inferred from homology"/>